<dbReference type="EMBL" id="DSOV01000038">
    <property type="protein sequence ID" value="HEN42343.1"/>
    <property type="molecule type" value="Genomic_DNA"/>
</dbReference>
<dbReference type="GO" id="GO:0046872">
    <property type="term" value="F:metal ion binding"/>
    <property type="evidence" value="ECO:0007669"/>
    <property type="project" value="UniProtKB-KW"/>
</dbReference>
<reference evidence="14" key="1">
    <citation type="journal article" date="2020" name="mSystems">
        <title>Genome- and Community-Level Interaction Insights into Carbon Utilization and Element Cycling Functions of Hydrothermarchaeota in Hydrothermal Sediment.</title>
        <authorList>
            <person name="Zhou Z."/>
            <person name="Liu Y."/>
            <person name="Xu W."/>
            <person name="Pan J."/>
            <person name="Luo Z.H."/>
            <person name="Li M."/>
        </authorList>
    </citation>
    <scope>NUCLEOTIDE SEQUENCE [LARGE SCALE GENOMIC DNA]</scope>
    <source>
        <strain evidence="14">SpSt-349</strain>
    </source>
</reference>
<evidence type="ECO:0000256" key="11">
    <source>
        <dbReference type="PROSITE-ProRule" id="PRU00703"/>
    </source>
</evidence>
<evidence type="ECO:0000256" key="5">
    <source>
        <dbReference type="ARBA" id="ARBA00022694"/>
    </source>
</evidence>
<keyword evidence="9" id="KW-0460">Magnesium</keyword>
<dbReference type="InterPro" id="IPR003156">
    <property type="entry name" value="DHHA1_dom"/>
</dbReference>
<evidence type="ECO:0000256" key="3">
    <source>
        <dbReference type="ARBA" id="ARBA00022555"/>
    </source>
</evidence>
<dbReference type="Pfam" id="PF00571">
    <property type="entry name" value="CBS"/>
    <property type="match status" value="2"/>
</dbReference>
<evidence type="ECO:0000256" key="9">
    <source>
        <dbReference type="ARBA" id="ARBA00022842"/>
    </source>
</evidence>
<dbReference type="GO" id="GO:0016779">
    <property type="term" value="F:nucleotidyltransferase activity"/>
    <property type="evidence" value="ECO:0007669"/>
    <property type="project" value="UniProtKB-KW"/>
</dbReference>
<dbReference type="Gene3D" id="3.10.310.30">
    <property type="match status" value="1"/>
</dbReference>
<comment type="similarity">
    <text evidence="2 12">Belongs to the tRNA nucleotidyltransferase/poly(A) polymerase family.</text>
</comment>
<proteinExistence type="inferred from homology"/>
<comment type="cofactor">
    <cofactor evidence="1">
        <name>Mg(2+)</name>
        <dbReference type="ChEBI" id="CHEBI:18420"/>
    </cofactor>
</comment>
<dbReference type="InterPro" id="IPR000644">
    <property type="entry name" value="CBS_dom"/>
</dbReference>
<dbReference type="SUPFAM" id="SSF54631">
    <property type="entry name" value="CBS-domain pair"/>
    <property type="match status" value="1"/>
</dbReference>
<dbReference type="SUPFAM" id="SSF81301">
    <property type="entry name" value="Nucleotidyltransferase"/>
    <property type="match status" value="1"/>
</dbReference>
<comment type="caution">
    <text evidence="14">The sequence shown here is derived from an EMBL/GenBank/DDBJ whole genome shotgun (WGS) entry which is preliminary data.</text>
</comment>
<feature type="domain" description="CBS" evidence="13">
    <location>
        <begin position="377"/>
        <end position="435"/>
    </location>
</feature>
<evidence type="ECO:0000256" key="4">
    <source>
        <dbReference type="ARBA" id="ARBA00022679"/>
    </source>
</evidence>
<evidence type="ECO:0000256" key="12">
    <source>
        <dbReference type="RuleBase" id="RU003953"/>
    </source>
</evidence>
<keyword evidence="10 12" id="KW-0694">RNA-binding</keyword>
<dbReference type="PROSITE" id="PS51371">
    <property type="entry name" value="CBS"/>
    <property type="match status" value="2"/>
</dbReference>
<dbReference type="SUPFAM" id="SSF81891">
    <property type="entry name" value="Poly A polymerase C-terminal region-like"/>
    <property type="match status" value="1"/>
</dbReference>
<dbReference type="CDD" id="cd05398">
    <property type="entry name" value="NT_ClassII-CCAase"/>
    <property type="match status" value="1"/>
</dbReference>
<dbReference type="InterPro" id="IPR043519">
    <property type="entry name" value="NT_sf"/>
</dbReference>
<evidence type="ECO:0000259" key="13">
    <source>
        <dbReference type="PROSITE" id="PS51371"/>
    </source>
</evidence>
<dbReference type="InterPro" id="IPR053794">
    <property type="entry name" value="A-adding_TNT"/>
</dbReference>
<dbReference type="InterPro" id="IPR032828">
    <property type="entry name" value="PolyA_RNA-bd"/>
</dbReference>
<dbReference type="Gene3D" id="3.10.580.10">
    <property type="entry name" value="CBS-domain"/>
    <property type="match status" value="1"/>
</dbReference>
<organism evidence="14">
    <name type="scientific">Geobacter metallireducens</name>
    <dbReference type="NCBI Taxonomy" id="28232"/>
    <lineage>
        <taxon>Bacteria</taxon>
        <taxon>Pseudomonadati</taxon>
        <taxon>Thermodesulfobacteriota</taxon>
        <taxon>Desulfuromonadia</taxon>
        <taxon>Geobacterales</taxon>
        <taxon>Geobacteraceae</taxon>
        <taxon>Geobacter</taxon>
    </lineage>
</organism>
<dbReference type="GO" id="GO:0000166">
    <property type="term" value="F:nucleotide binding"/>
    <property type="evidence" value="ECO:0007669"/>
    <property type="project" value="UniProtKB-KW"/>
</dbReference>
<accession>A0A831XLY7</accession>
<dbReference type="SMART" id="SM00116">
    <property type="entry name" value="CBS"/>
    <property type="match status" value="2"/>
</dbReference>
<dbReference type="GO" id="GO:0008033">
    <property type="term" value="P:tRNA processing"/>
    <property type="evidence" value="ECO:0007669"/>
    <property type="project" value="UniProtKB-KW"/>
</dbReference>
<dbReference type="InterPro" id="IPR046342">
    <property type="entry name" value="CBS_dom_sf"/>
</dbReference>
<dbReference type="InterPro" id="IPR038763">
    <property type="entry name" value="DHH_sf"/>
</dbReference>
<keyword evidence="5" id="KW-0819">tRNA processing</keyword>
<dbReference type="Gene3D" id="3.90.1640.10">
    <property type="entry name" value="inorganic pyrophosphatase (n-terminal core)"/>
    <property type="match status" value="1"/>
</dbReference>
<dbReference type="Pfam" id="PF12627">
    <property type="entry name" value="PolyA_pol_RNAbd"/>
    <property type="match status" value="1"/>
</dbReference>
<dbReference type="Pfam" id="PF02272">
    <property type="entry name" value="DHHA1"/>
    <property type="match status" value="1"/>
</dbReference>
<dbReference type="Gene3D" id="3.30.460.10">
    <property type="entry name" value="Beta Polymerase, domain 2"/>
    <property type="match status" value="1"/>
</dbReference>
<dbReference type="Gene3D" id="1.10.3090.10">
    <property type="entry name" value="cca-adding enzyme, domain 2"/>
    <property type="match status" value="1"/>
</dbReference>
<dbReference type="NCBIfam" id="NF041569">
    <property type="entry name" value="A-tRNAntase"/>
    <property type="match status" value="1"/>
</dbReference>
<protein>
    <submittedName>
        <fullName evidence="14">CBS domain-containing protein</fullName>
    </submittedName>
</protein>
<dbReference type="Pfam" id="PF01743">
    <property type="entry name" value="PolyA_pol"/>
    <property type="match status" value="1"/>
</dbReference>
<dbReference type="CDD" id="cd17772">
    <property type="entry name" value="CBS_pair_DHH_polyA_Pol_assoc"/>
    <property type="match status" value="1"/>
</dbReference>
<evidence type="ECO:0000256" key="7">
    <source>
        <dbReference type="ARBA" id="ARBA00022723"/>
    </source>
</evidence>
<evidence type="ECO:0000256" key="2">
    <source>
        <dbReference type="ARBA" id="ARBA00007265"/>
    </source>
</evidence>
<keyword evidence="8" id="KW-0547">Nucleotide-binding</keyword>
<keyword evidence="3" id="KW-0820">tRNA-binding</keyword>
<dbReference type="InterPro" id="IPR052390">
    <property type="entry name" value="tRNA_nt/polyA_polymerase"/>
</dbReference>
<dbReference type="PANTHER" id="PTHR47788:SF1">
    <property type="entry name" value="A-ADDING TRNA NUCLEOTIDYLTRANSFERASE"/>
    <property type="match status" value="1"/>
</dbReference>
<keyword evidence="4 12" id="KW-0808">Transferase</keyword>
<keyword evidence="6" id="KW-0548">Nucleotidyltransferase</keyword>
<sequence length="880" mass="98600">MDVITTHVNADFDCLGAMVAAKKLYPEALMVFPGSQEKSMRDFFFKTTGYLPALTRLKDIDLSSISRLILVDCRHSSRIGRLAEVAKRPGVEIHIYDHHPESAGDLVKSGGVIRECGSSTTILAGILREKGIDVTPTEATLMMLGIYEDTGSLTFPSTTVDDYGAAAWLLSRGANLNVVGEFVSQELTSEQVSLLNDLLQSLQTVSVNGVDVSLAHASLDYYVGDVAVLAHMMRDMENLEAIFIVVGMGERVYIVARSRIPEVDVGAILREMGGGGHATAASATVRNLTVIQVLARLQELFPEWINPKRTAAALMSSPVKTLPLETTIAEARELLTRYNVNSMPVMEGGRMVGIISLRIVEKALYHGLGSLPVGEYMHTEFMRAEPDTPISVIQGYIVEQHRRLVPVFAGEELVGVITRTDLLRYMYSGMQRNAEAVYDLGRENPPVRRREVVHLMGKNLPRRVVDTLRALGKVGDELELPVFAIGGFARDLLLGGKNDDIDVTVEGDGILFAETFAASHDCRVKSHAKFGTAVIVFPDGFKIDVASTRLEYYETPGALPTVERSSLKMDLYRRDFTINTLAIQLNSADFGLLVDYFGAYRDLRDKVIRVLHNLSFVEDPTRVFRAVRFEQRLGFQIARHTENLIRNAVKMGFLDKLGGRRLLNELVIILREREPVRAILRMEDLGLLRFIHPELALENENLRVLDEVKKVVAWFDLLYQQDPVEIWVVYFLALTSLLDDGAFWETCTRLSASERYREKLIEMRVHGEQMLELMERKVARREPVRRSDIYFWLRGLSPEVLLYIMAKTRRDDVRKYVSLFVTQLRGITCSVTGDDLKALGLPPGPRYREILDTVLAARLNGGATTREEELLLVRKAVASL</sequence>
<name>A0A831XLY7_GEOME</name>
<dbReference type="SUPFAM" id="SSF64182">
    <property type="entry name" value="DHH phosphoesterases"/>
    <property type="match status" value="1"/>
</dbReference>
<dbReference type="Pfam" id="PF01368">
    <property type="entry name" value="DHH"/>
    <property type="match status" value="1"/>
</dbReference>
<dbReference type="InterPro" id="IPR002646">
    <property type="entry name" value="PolA_pol_head_dom"/>
</dbReference>
<evidence type="ECO:0000256" key="6">
    <source>
        <dbReference type="ARBA" id="ARBA00022695"/>
    </source>
</evidence>
<evidence type="ECO:0000256" key="1">
    <source>
        <dbReference type="ARBA" id="ARBA00001946"/>
    </source>
</evidence>
<dbReference type="AlphaFoldDB" id="A0A831XLY7"/>
<keyword evidence="7" id="KW-0479">Metal-binding</keyword>
<keyword evidence="11" id="KW-0129">CBS domain</keyword>
<feature type="domain" description="CBS" evidence="13">
    <location>
        <begin position="315"/>
        <end position="371"/>
    </location>
</feature>
<evidence type="ECO:0000256" key="8">
    <source>
        <dbReference type="ARBA" id="ARBA00022741"/>
    </source>
</evidence>
<evidence type="ECO:0000256" key="10">
    <source>
        <dbReference type="ARBA" id="ARBA00022884"/>
    </source>
</evidence>
<dbReference type="InterPro" id="IPR001667">
    <property type="entry name" value="DDH_dom"/>
</dbReference>
<gene>
    <name evidence="14" type="ORF">ENQ87_08205</name>
</gene>
<dbReference type="PANTHER" id="PTHR47788">
    <property type="entry name" value="POLYA POLYMERASE"/>
    <property type="match status" value="1"/>
</dbReference>
<evidence type="ECO:0000313" key="14">
    <source>
        <dbReference type="EMBL" id="HEN42343.1"/>
    </source>
</evidence>
<dbReference type="GO" id="GO:0000049">
    <property type="term" value="F:tRNA binding"/>
    <property type="evidence" value="ECO:0007669"/>
    <property type="project" value="UniProtKB-KW"/>
</dbReference>